<sequence>MKITKKLVLSSASLVASVVCPTVMVSCGDYPVLKEPNDNEYKTYRQAFEKIGYEDLTASNLDKSLYTIDDFINAFKDEKTGTTKNLFLKDSSNFYKTIDKAKFEKTYQAIVTMQKVDKLKLLFRVYLAPRNNKKNDVPYYYYGYREIYVDGFKNHDQIKNALAKERHTWTIIQWTIPTIAIVGLLVFIITSVIIKKKRGNRA</sequence>
<dbReference type="STRING" id="243272.MARTH_orf521"/>
<keyword evidence="1" id="KW-0472">Membrane</keyword>
<dbReference type="RefSeq" id="WP_012498297.1">
    <property type="nucleotide sequence ID" value="NC_011025.1"/>
</dbReference>
<evidence type="ECO:0000313" key="4">
    <source>
        <dbReference type="Proteomes" id="UP000008812"/>
    </source>
</evidence>
<evidence type="ECO:0000256" key="1">
    <source>
        <dbReference type="SAM" id="Phobius"/>
    </source>
</evidence>
<dbReference type="AlphaFoldDB" id="B3PMT8"/>
<keyword evidence="2" id="KW-0732">Signal</keyword>
<feature type="signal peptide" evidence="2">
    <location>
        <begin position="1"/>
        <end position="21"/>
    </location>
</feature>
<dbReference type="EMBL" id="CP001047">
    <property type="protein sequence ID" value="ACF07340.1"/>
    <property type="molecule type" value="Genomic_DNA"/>
</dbReference>
<organism evidence="3 4">
    <name type="scientific">Metamycoplasma arthritidis (strain 158L3-1)</name>
    <name type="common">Mycoplasma arthritidis</name>
    <dbReference type="NCBI Taxonomy" id="243272"/>
    <lineage>
        <taxon>Bacteria</taxon>
        <taxon>Bacillati</taxon>
        <taxon>Mycoplasmatota</taxon>
        <taxon>Mycoplasmoidales</taxon>
        <taxon>Metamycoplasmataceae</taxon>
        <taxon>Metamycoplasma</taxon>
    </lineage>
</organism>
<proteinExistence type="predicted"/>
<reference evidence="3 4" key="1">
    <citation type="journal article" date="2008" name="Infect. Immun.">
        <title>Genome of Mycoplasma arthritidis.</title>
        <authorList>
            <person name="Dybvig K."/>
            <person name="Zuhua C."/>
            <person name="Lao P."/>
            <person name="Jordan D.S."/>
            <person name="French C.T."/>
            <person name="Tu A.H."/>
            <person name="Loraine A.E."/>
        </authorList>
    </citation>
    <scope>NUCLEOTIDE SEQUENCE [LARGE SCALE GENOMIC DNA]</scope>
    <source>
        <strain evidence="3 4">158L3-1</strain>
    </source>
</reference>
<protein>
    <submittedName>
        <fullName evidence="3">Hypothetical membrane protein</fullName>
    </submittedName>
</protein>
<accession>B3PMT8</accession>
<dbReference type="Proteomes" id="UP000008812">
    <property type="component" value="Chromosome"/>
</dbReference>
<feature type="chain" id="PRO_5002796831" evidence="2">
    <location>
        <begin position="22"/>
        <end position="202"/>
    </location>
</feature>
<name>B3PMT8_META1</name>
<dbReference type="PROSITE" id="PS51257">
    <property type="entry name" value="PROKAR_LIPOPROTEIN"/>
    <property type="match status" value="1"/>
</dbReference>
<keyword evidence="1" id="KW-1133">Transmembrane helix</keyword>
<keyword evidence="4" id="KW-1185">Reference proteome</keyword>
<gene>
    <name evidence="3" type="ordered locus">MARTH_orf521</name>
</gene>
<evidence type="ECO:0000313" key="3">
    <source>
        <dbReference type="EMBL" id="ACF07340.1"/>
    </source>
</evidence>
<dbReference type="HOGENOM" id="CLU_1353407_0_0_14"/>
<keyword evidence="1" id="KW-0812">Transmembrane</keyword>
<dbReference type="KEGG" id="mat:MARTH_orf521"/>
<evidence type="ECO:0000256" key="2">
    <source>
        <dbReference type="SAM" id="SignalP"/>
    </source>
</evidence>
<feature type="transmembrane region" description="Helical" evidence="1">
    <location>
        <begin position="174"/>
        <end position="194"/>
    </location>
</feature>